<dbReference type="Pfam" id="PF12146">
    <property type="entry name" value="Hydrolase_4"/>
    <property type="match status" value="1"/>
</dbReference>
<dbReference type="PANTHER" id="PTHR43265">
    <property type="entry name" value="ESTERASE ESTD"/>
    <property type="match status" value="1"/>
</dbReference>
<evidence type="ECO:0000313" key="4">
    <source>
        <dbReference type="Proteomes" id="UP000187417"/>
    </source>
</evidence>
<dbReference type="InterPro" id="IPR053145">
    <property type="entry name" value="AB_hydrolase_Est10"/>
</dbReference>
<dbReference type="Gene3D" id="3.40.50.1820">
    <property type="entry name" value="alpha/beta hydrolase"/>
    <property type="match status" value="1"/>
</dbReference>
<accession>A0A1Q6FCR1</accession>
<evidence type="ECO:0000259" key="2">
    <source>
        <dbReference type="Pfam" id="PF12146"/>
    </source>
</evidence>
<organism evidence="3 4">
    <name type="scientific">Alistipes putredinis</name>
    <dbReference type="NCBI Taxonomy" id="28117"/>
    <lineage>
        <taxon>Bacteria</taxon>
        <taxon>Pseudomonadati</taxon>
        <taxon>Bacteroidota</taxon>
        <taxon>Bacteroidia</taxon>
        <taxon>Bacteroidales</taxon>
        <taxon>Rikenellaceae</taxon>
        <taxon>Alistipes</taxon>
    </lineage>
</organism>
<comment type="caution">
    <text evidence="3">The sequence shown here is derived from an EMBL/GenBank/DDBJ whole genome shotgun (WGS) entry which is preliminary data.</text>
</comment>
<dbReference type="RefSeq" id="WP_022460601.1">
    <property type="nucleotide sequence ID" value="NZ_CAJJWD010000006.1"/>
</dbReference>
<dbReference type="STRING" id="28117.BHV66_00900"/>
<dbReference type="InterPro" id="IPR022742">
    <property type="entry name" value="Hydrolase_4"/>
</dbReference>
<feature type="chain" id="PRO_5010210452" description="Serine aminopeptidase S33 domain-containing protein" evidence="1">
    <location>
        <begin position="22"/>
        <end position="322"/>
    </location>
</feature>
<dbReference type="EMBL" id="MNQH01000001">
    <property type="protein sequence ID" value="OKY96658.1"/>
    <property type="molecule type" value="Genomic_DNA"/>
</dbReference>
<evidence type="ECO:0000313" key="3">
    <source>
        <dbReference type="EMBL" id="OKY96658.1"/>
    </source>
</evidence>
<dbReference type="InterPro" id="IPR029058">
    <property type="entry name" value="AB_hydrolase_fold"/>
</dbReference>
<gene>
    <name evidence="3" type="ORF">BHV66_00900</name>
</gene>
<evidence type="ECO:0000256" key="1">
    <source>
        <dbReference type="SAM" id="SignalP"/>
    </source>
</evidence>
<sequence>MKTFRYLIAGLLLLAALPSQSKEEEISVSRSWGKLSGTLTVPDEGSDAAVLIIAGSGPTDRNGNSGSGLITNTYYMLARALEKEGIASLRYDKQGIGGSRYRDPELYKQEDRLRLADYIADAEALTDYLKERGFRKIILAGHSEGSLVALVAATESPDVAAVISLAGAGYPIDEILQFQLTRELISYNPGLILNVQSILSRLKQGKTTEDIPAILQGIFRPSVQPYLISWMQYDPREVIRQVKQPVLIVNGDNDIQISADNAEALAQARPDADKVIIEGMTHLLKQSEVTDPQRQKTTIYMDAAAPVSEKLVSVMADFIRRI</sequence>
<dbReference type="AlphaFoldDB" id="A0A1Q6FCR1"/>
<name>A0A1Q6FCR1_9BACT</name>
<protein>
    <recommendedName>
        <fullName evidence="2">Serine aminopeptidase S33 domain-containing protein</fullName>
    </recommendedName>
</protein>
<keyword evidence="1" id="KW-0732">Signal</keyword>
<feature type="domain" description="Serine aminopeptidase S33" evidence="2">
    <location>
        <begin position="71"/>
        <end position="284"/>
    </location>
</feature>
<dbReference type="PANTHER" id="PTHR43265:SF1">
    <property type="entry name" value="ESTERASE ESTD"/>
    <property type="match status" value="1"/>
</dbReference>
<dbReference type="Proteomes" id="UP000187417">
    <property type="component" value="Unassembled WGS sequence"/>
</dbReference>
<feature type="signal peptide" evidence="1">
    <location>
        <begin position="1"/>
        <end position="21"/>
    </location>
</feature>
<dbReference type="SUPFAM" id="SSF53474">
    <property type="entry name" value="alpha/beta-Hydrolases"/>
    <property type="match status" value="1"/>
</dbReference>
<dbReference type="GO" id="GO:0052689">
    <property type="term" value="F:carboxylic ester hydrolase activity"/>
    <property type="evidence" value="ECO:0007669"/>
    <property type="project" value="TreeGrafter"/>
</dbReference>
<proteinExistence type="predicted"/>
<reference evidence="3 4" key="1">
    <citation type="journal article" date="2016" name="Nat. Biotechnol.">
        <title>Measurement of bacterial replication rates in microbial communities.</title>
        <authorList>
            <person name="Brown C.T."/>
            <person name="Olm M.R."/>
            <person name="Thomas B.C."/>
            <person name="Banfield J.F."/>
        </authorList>
    </citation>
    <scope>NUCLEOTIDE SEQUENCE [LARGE SCALE GENOMIC DNA]</scope>
    <source>
        <strain evidence="3">CAG:67_53_122</strain>
    </source>
</reference>